<protein>
    <submittedName>
        <fullName evidence="2">DUF4302 domain-containing protein</fullName>
    </submittedName>
</protein>
<reference evidence="2 3" key="1">
    <citation type="journal article" date="2018" name="Int. J. Syst. Evol. Microbiol.">
        <title>Adhaeribacter swui sp. nov., isolated from wet mud.</title>
        <authorList>
            <person name="Kim D.U."/>
            <person name="Kim K.W."/>
            <person name="Kang M.S."/>
            <person name="Kim J.Y."/>
            <person name="Jang J.H."/>
            <person name="Kim M.K."/>
        </authorList>
    </citation>
    <scope>NUCLEOTIDE SEQUENCE [LARGE SCALE GENOMIC DNA]</scope>
    <source>
        <strain evidence="2 3">KCTC 52873</strain>
    </source>
</reference>
<feature type="chain" id="PRO_5028830205" evidence="1">
    <location>
        <begin position="20"/>
        <end position="444"/>
    </location>
</feature>
<dbReference type="PROSITE" id="PS51257">
    <property type="entry name" value="PROKAR_LIPOPROTEIN"/>
    <property type="match status" value="1"/>
</dbReference>
<dbReference type="Pfam" id="PF14135">
    <property type="entry name" value="DUF4302"/>
    <property type="match status" value="1"/>
</dbReference>
<organism evidence="2 3">
    <name type="scientific">Adhaeribacter swui</name>
    <dbReference type="NCBI Taxonomy" id="2086471"/>
    <lineage>
        <taxon>Bacteria</taxon>
        <taxon>Pseudomonadati</taxon>
        <taxon>Bacteroidota</taxon>
        <taxon>Cytophagia</taxon>
        <taxon>Cytophagales</taxon>
        <taxon>Hymenobacteraceae</taxon>
        <taxon>Adhaeribacter</taxon>
    </lineage>
</organism>
<keyword evidence="3" id="KW-1185">Reference proteome</keyword>
<evidence type="ECO:0000256" key="1">
    <source>
        <dbReference type="SAM" id="SignalP"/>
    </source>
</evidence>
<gene>
    <name evidence="2" type="ORF">HUW51_08625</name>
</gene>
<dbReference type="KEGG" id="aswu:HUW51_08625"/>
<dbReference type="EMBL" id="CP055156">
    <property type="protein sequence ID" value="QNF32791.1"/>
    <property type="molecule type" value="Genomic_DNA"/>
</dbReference>
<dbReference type="RefSeq" id="WP_185273569.1">
    <property type="nucleotide sequence ID" value="NZ_CP055156.1"/>
</dbReference>
<accession>A0A7G7G6K7</accession>
<keyword evidence="1" id="KW-0732">Signal</keyword>
<name>A0A7G7G6K7_9BACT</name>
<evidence type="ECO:0000313" key="3">
    <source>
        <dbReference type="Proteomes" id="UP000515237"/>
    </source>
</evidence>
<dbReference type="AlphaFoldDB" id="A0A7G7G6K7"/>
<sequence>MKKIYLLGLLLLTLLSACQKDENDPAPGQRPDERLAKALADYKTQLTGAPYGWKATLTTGENRKYSFFLKFSENDRVSMSADVSSSSAGAPTESSYRLKAMQQPALIFDTYSPLHLLADPDPEVLFNLNGQEGTVGQGMFSDFEFTLDSVNAATIRLTGNMQQSKMLLVQATQEEFNAYTAGKLKTIIDETTAYSKANPFLFLPAANGNKLQVDINPTNRTFSLVSLENGNVQIISTTFTYTLRGLLFDPPLVLNNTAITELLWDSEQQVYYADINGTRVVVQSSPTAIIPLHNFVGATFNTVAVPPQALPGWSPDFTSAQQQIAAALLNGNYGLQLDYMLFLFNPQSRSMQLYVVIYQNNVQYFAIYPYTYTKTAAGVYKFTAQAPNGNGQAIAPDMAPILNHLNTESFTLDYFRDPTEGTLGQIKSLESPEFYFTGTLETLQ</sequence>
<dbReference type="Proteomes" id="UP000515237">
    <property type="component" value="Chromosome"/>
</dbReference>
<evidence type="ECO:0000313" key="2">
    <source>
        <dbReference type="EMBL" id="QNF32791.1"/>
    </source>
</evidence>
<feature type="signal peptide" evidence="1">
    <location>
        <begin position="1"/>
        <end position="19"/>
    </location>
</feature>
<proteinExistence type="predicted"/>
<dbReference type="InterPro" id="IPR025396">
    <property type="entry name" value="DUF4302"/>
</dbReference>